<evidence type="ECO:0000256" key="7">
    <source>
        <dbReference type="ARBA" id="ARBA00023277"/>
    </source>
</evidence>
<gene>
    <name evidence="11" type="primary">malQ</name>
    <name evidence="11" type="ORF">BBG48_003565</name>
</gene>
<evidence type="ECO:0000313" key="11">
    <source>
        <dbReference type="EMBL" id="RDY21672.1"/>
    </source>
</evidence>
<protein>
    <recommendedName>
        <fullName evidence="4 10">4-alpha-glucanotransferase</fullName>
        <ecNumber evidence="3 10">2.4.1.25</ecNumber>
    </recommendedName>
    <alternativeName>
        <fullName evidence="8 10">Amylomaltase</fullName>
    </alternativeName>
    <alternativeName>
        <fullName evidence="9 10">Disproportionating enzyme</fullName>
    </alternativeName>
</protein>
<keyword evidence="12" id="KW-1185">Reference proteome</keyword>
<comment type="caution">
    <text evidence="11">The sequence shown here is derived from an EMBL/GenBank/DDBJ whole genome shotgun (WGS) entry which is preliminary data.</text>
</comment>
<dbReference type="Proteomes" id="UP000093352">
    <property type="component" value="Unassembled WGS sequence"/>
</dbReference>
<evidence type="ECO:0000256" key="1">
    <source>
        <dbReference type="ARBA" id="ARBA00000439"/>
    </source>
</evidence>
<evidence type="ECO:0000313" key="12">
    <source>
        <dbReference type="Proteomes" id="UP000093352"/>
    </source>
</evidence>
<name>A0A371IMF1_9FIRM</name>
<comment type="catalytic activity">
    <reaction evidence="1 10">
        <text>Transfers a segment of a (1-&gt;4)-alpha-D-glucan to a new position in an acceptor, which may be glucose or a (1-&gt;4)-alpha-D-glucan.</text>
        <dbReference type="EC" id="2.4.1.25"/>
    </reaction>
</comment>
<reference evidence="11 12" key="1">
    <citation type="journal article" date="2016" name="Genome Announc.">
        <title>Draft Genome Sequence of Criibacterium bergeronii gen. nov., sp. nov., Strain CCRI-22567T, Isolated from a Vaginal Sample from a Woman with Bacterial Vaginosis.</title>
        <authorList>
            <person name="Maheux A.F."/>
            <person name="Berube E."/>
            <person name="Boudreau D.K."/>
            <person name="Raymond F."/>
            <person name="Corbeil J."/>
            <person name="Roy P.H."/>
            <person name="Boissinot M."/>
            <person name="Omar R.F."/>
        </authorList>
    </citation>
    <scope>NUCLEOTIDE SEQUENCE [LARGE SCALE GENOMIC DNA]</scope>
    <source>
        <strain evidence="11 12">CCRI-22567</strain>
    </source>
</reference>
<dbReference type="EMBL" id="MBEW02000005">
    <property type="protein sequence ID" value="RDY21672.1"/>
    <property type="molecule type" value="Genomic_DNA"/>
</dbReference>
<evidence type="ECO:0000256" key="8">
    <source>
        <dbReference type="ARBA" id="ARBA00031423"/>
    </source>
</evidence>
<dbReference type="GO" id="GO:0005975">
    <property type="term" value="P:carbohydrate metabolic process"/>
    <property type="evidence" value="ECO:0007669"/>
    <property type="project" value="InterPro"/>
</dbReference>
<sequence length="511" mass="60402">MGRSNNKKNRLGQKFIREVELKSDRKAGVLLPVSALNGDEGIGDFGDAAFEFVDILSEIGFEIWQILPLNPLGYGNSPYQPYSSFAGDEIYISLEKLKRINLIKSDIPKIPQDKKVDFIKVRAFKEKYLREAFKNFEPDDDYKQFIKNEFIYNYAVFMTFRKHNNFAVWNKWSDSMKNWVDDKSLDLTEFKDEINFKLFEQYIFYKQLGELRSYANAKKIEIMGDIPIYVGLDSQDVWQNKKCFLLNKNGNPKFIAGVPPDNFSKTGQRWGNPVYDWEYIQENDFQFWIDRIGYSSELYDILRLDHFRGFETYWKINSRNKTALKGVWVEAPAYDLFEKIIKFFPSLEFVAEDLGDLRQEVFDFRDYFDLKGMTIIQYSFDGRKMTKSKKSKENFDKKNMIVYTGTHDNMTMKSWYEALCPERQKYVMRVLKSEGCLEEKFEDKLTHYTLKHNADYAILPLQDIVGYGDEARINTPGTCNNINWTYKFTSMDELKAKKEFIRNLLKETNRI</sequence>
<evidence type="ECO:0000256" key="3">
    <source>
        <dbReference type="ARBA" id="ARBA00012560"/>
    </source>
</evidence>
<dbReference type="PANTHER" id="PTHR32438">
    <property type="entry name" value="4-ALPHA-GLUCANOTRANSFERASE DPE1, CHLOROPLASTIC/AMYLOPLASTIC"/>
    <property type="match status" value="1"/>
</dbReference>
<dbReference type="GO" id="GO:0004134">
    <property type="term" value="F:4-alpha-glucanotransferase activity"/>
    <property type="evidence" value="ECO:0007669"/>
    <property type="project" value="UniProtKB-EC"/>
</dbReference>
<dbReference type="SUPFAM" id="SSF51445">
    <property type="entry name" value="(Trans)glycosidases"/>
    <property type="match status" value="1"/>
</dbReference>
<dbReference type="EC" id="2.4.1.25" evidence="3 10"/>
<dbReference type="Gene3D" id="3.20.20.80">
    <property type="entry name" value="Glycosidases"/>
    <property type="match status" value="1"/>
</dbReference>
<accession>A0A371IMF1</accession>
<dbReference type="InterPro" id="IPR003385">
    <property type="entry name" value="Glyco_hydro_77"/>
</dbReference>
<dbReference type="RefSeq" id="WP_094754356.1">
    <property type="nucleotide sequence ID" value="NZ_MBEW02000005.1"/>
</dbReference>
<evidence type="ECO:0000256" key="10">
    <source>
        <dbReference type="RuleBase" id="RU361207"/>
    </source>
</evidence>
<evidence type="ECO:0000256" key="4">
    <source>
        <dbReference type="ARBA" id="ARBA00020295"/>
    </source>
</evidence>
<dbReference type="InterPro" id="IPR017853">
    <property type="entry name" value="GH"/>
</dbReference>
<keyword evidence="6 10" id="KW-0808">Transferase</keyword>
<dbReference type="STRING" id="1871336.BBG48_06130"/>
<comment type="similarity">
    <text evidence="2 10">Belongs to the disproportionating enzyme family.</text>
</comment>
<evidence type="ECO:0000256" key="6">
    <source>
        <dbReference type="ARBA" id="ARBA00022679"/>
    </source>
</evidence>
<organism evidence="11 12">
    <name type="scientific">Criibacterium bergeronii</name>
    <dbReference type="NCBI Taxonomy" id="1871336"/>
    <lineage>
        <taxon>Bacteria</taxon>
        <taxon>Bacillati</taxon>
        <taxon>Bacillota</taxon>
        <taxon>Clostridia</taxon>
        <taxon>Peptostreptococcales</taxon>
        <taxon>Filifactoraceae</taxon>
        <taxon>Criibacterium</taxon>
    </lineage>
</organism>
<dbReference type="PANTHER" id="PTHR32438:SF5">
    <property type="entry name" value="4-ALPHA-GLUCANOTRANSFERASE DPE1, CHLOROPLASTIC_AMYLOPLASTIC"/>
    <property type="match status" value="1"/>
</dbReference>
<evidence type="ECO:0000256" key="2">
    <source>
        <dbReference type="ARBA" id="ARBA00005684"/>
    </source>
</evidence>
<keyword evidence="7 10" id="KW-0119">Carbohydrate metabolism</keyword>
<dbReference type="NCBIfam" id="TIGR00217">
    <property type="entry name" value="malQ"/>
    <property type="match status" value="1"/>
</dbReference>
<evidence type="ECO:0000256" key="9">
    <source>
        <dbReference type="ARBA" id="ARBA00031501"/>
    </source>
</evidence>
<dbReference type="NCBIfam" id="NF011080">
    <property type="entry name" value="PRK14508.1-3"/>
    <property type="match status" value="1"/>
</dbReference>
<evidence type="ECO:0000256" key="5">
    <source>
        <dbReference type="ARBA" id="ARBA00022676"/>
    </source>
</evidence>
<dbReference type="Pfam" id="PF02446">
    <property type="entry name" value="Glyco_hydro_77"/>
    <property type="match status" value="1"/>
</dbReference>
<proteinExistence type="inferred from homology"/>
<dbReference type="AlphaFoldDB" id="A0A371IMF1"/>
<keyword evidence="5 10" id="KW-0328">Glycosyltransferase</keyword>